<evidence type="ECO:0000313" key="5">
    <source>
        <dbReference type="Proteomes" id="UP000094329"/>
    </source>
</evidence>
<feature type="domain" description="Response regulatory" evidence="2">
    <location>
        <begin position="178"/>
        <end position="304"/>
    </location>
</feature>
<dbReference type="Pfam" id="PF01584">
    <property type="entry name" value="CheW"/>
    <property type="match status" value="1"/>
</dbReference>
<dbReference type="PROSITE" id="PS50110">
    <property type="entry name" value="RESPONSE_REGULATORY"/>
    <property type="match status" value="1"/>
</dbReference>
<dbReference type="SUPFAM" id="SSF52172">
    <property type="entry name" value="CheY-like"/>
    <property type="match status" value="1"/>
</dbReference>
<dbReference type="EMBL" id="MDTU01000003">
    <property type="protein sequence ID" value="ODN41433.1"/>
    <property type="molecule type" value="Genomic_DNA"/>
</dbReference>
<keyword evidence="1" id="KW-0597">Phosphoprotein</keyword>
<evidence type="ECO:0000256" key="1">
    <source>
        <dbReference type="PROSITE-ProRule" id="PRU00169"/>
    </source>
</evidence>
<organism evidence="4 5">
    <name type="scientific">Piscirickettsia litoralis</name>
    <dbReference type="NCBI Taxonomy" id="1891921"/>
    <lineage>
        <taxon>Bacteria</taxon>
        <taxon>Pseudomonadati</taxon>
        <taxon>Pseudomonadota</taxon>
        <taxon>Gammaproteobacteria</taxon>
        <taxon>Thiotrichales</taxon>
        <taxon>Piscirickettsiaceae</taxon>
        <taxon>Piscirickettsia</taxon>
    </lineage>
</organism>
<reference evidence="4 5" key="1">
    <citation type="submission" date="2016-08" db="EMBL/GenBank/DDBJ databases">
        <title>Draft genome sequence of Candidatus Piscirickettsia litoralis, from seawater.</title>
        <authorList>
            <person name="Wan X."/>
            <person name="Lee A.J."/>
            <person name="Hou S."/>
            <person name="Donachie S.P."/>
        </authorList>
    </citation>
    <scope>NUCLEOTIDE SEQUENCE [LARGE SCALE GENOMIC DNA]</scope>
    <source>
        <strain evidence="4 5">Y2</strain>
    </source>
</reference>
<gene>
    <name evidence="4" type="ORF">BGC07_16860</name>
</gene>
<dbReference type="Gene3D" id="2.30.30.40">
    <property type="entry name" value="SH3 Domains"/>
    <property type="match status" value="1"/>
</dbReference>
<evidence type="ECO:0000259" key="2">
    <source>
        <dbReference type="PROSITE" id="PS50110"/>
    </source>
</evidence>
<feature type="modified residue" description="4-aspartylphosphate" evidence="1">
    <location>
        <position position="237"/>
    </location>
</feature>
<dbReference type="PIRSF" id="PIRSF002867">
    <property type="entry name" value="CheV"/>
    <property type="match status" value="1"/>
</dbReference>
<comment type="caution">
    <text evidence="4">The sequence shown here is derived from an EMBL/GenBank/DDBJ whole genome shotgun (WGS) entry which is preliminary data.</text>
</comment>
<keyword evidence="5" id="KW-1185">Reference proteome</keyword>
<dbReference type="PROSITE" id="PS50851">
    <property type="entry name" value="CHEW"/>
    <property type="match status" value="1"/>
</dbReference>
<dbReference type="InterPro" id="IPR011006">
    <property type="entry name" value="CheY-like_superfamily"/>
</dbReference>
<evidence type="ECO:0000259" key="3">
    <source>
        <dbReference type="PROSITE" id="PS50851"/>
    </source>
</evidence>
<dbReference type="SMART" id="SM00260">
    <property type="entry name" value="CheW"/>
    <property type="match status" value="1"/>
</dbReference>
<dbReference type="InterPro" id="IPR036061">
    <property type="entry name" value="CheW-like_dom_sf"/>
</dbReference>
<dbReference type="InterPro" id="IPR024181">
    <property type="entry name" value="Chemotax_regulator_CheV"/>
</dbReference>
<dbReference type="Gene3D" id="2.40.50.180">
    <property type="entry name" value="CheA-289, Domain 4"/>
    <property type="match status" value="1"/>
</dbReference>
<accession>A0ABX2ZYX7</accession>
<dbReference type="Proteomes" id="UP000094329">
    <property type="component" value="Unassembled WGS sequence"/>
</dbReference>
<dbReference type="SUPFAM" id="SSF50341">
    <property type="entry name" value="CheW-like"/>
    <property type="match status" value="1"/>
</dbReference>
<dbReference type="Pfam" id="PF00072">
    <property type="entry name" value="Response_reg"/>
    <property type="match status" value="1"/>
</dbReference>
<dbReference type="Gene3D" id="3.40.50.2300">
    <property type="match status" value="1"/>
</dbReference>
<feature type="domain" description="CheW-like" evidence="3">
    <location>
        <begin position="19"/>
        <end position="158"/>
    </location>
</feature>
<dbReference type="SMART" id="SM00448">
    <property type="entry name" value="REC"/>
    <property type="match status" value="1"/>
</dbReference>
<dbReference type="RefSeq" id="WP_069314226.1">
    <property type="nucleotide sequence ID" value="NZ_MDTU01000003.1"/>
</dbReference>
<protein>
    <submittedName>
        <fullName evidence="4">Chemotaxis protein CheW</fullName>
    </submittedName>
</protein>
<dbReference type="PANTHER" id="PTHR47233:SF3">
    <property type="entry name" value="CHEMOTAXIS PROTEIN CHEV"/>
    <property type="match status" value="1"/>
</dbReference>
<dbReference type="InterPro" id="IPR002545">
    <property type="entry name" value="CheW-lke_dom"/>
</dbReference>
<dbReference type="PANTHER" id="PTHR47233">
    <property type="entry name" value="CHEMOTAXIS PROTEIN CHEV"/>
    <property type="match status" value="1"/>
</dbReference>
<name>A0ABX2ZYX7_9GAMM</name>
<sequence length="310" mass="34441">MAGVLDTVDARTQLVGKNRLESLLFRLGDDNIYSMNVFKIREVLQQQPLTHLPKSHPCVLGVMHTRGHAIPVIDLSREIGMKSLANDKNAVIVISEYYGHTQGFLVSSVERIINLEWNEIRLPPSGLGNSHYVTATLSFEDHTVQVIDVEKVLADIIEFEVDAGDIDVDENLADSEASILVVDDSTFARNHISRILSKLKINIVTCNSGAEAFVLLKKAAYEEGADINKLYPLVITDAEMPEMDGYTLTVKCREDPKLKDLYIILHTSLSGEFNKAMVEHVGCNGFIAKFDPAQTLKTAQDRFKSLKSAK</sequence>
<evidence type="ECO:0000313" key="4">
    <source>
        <dbReference type="EMBL" id="ODN41433.1"/>
    </source>
</evidence>
<proteinExistence type="predicted"/>
<dbReference type="InterPro" id="IPR001789">
    <property type="entry name" value="Sig_transdc_resp-reg_receiver"/>
</dbReference>